<evidence type="ECO:0000313" key="1">
    <source>
        <dbReference type="EMBL" id="POP46000.1"/>
    </source>
</evidence>
<dbReference type="Proteomes" id="UP000247005">
    <property type="component" value="Unassembled WGS sequence"/>
</dbReference>
<organism evidence="2 4">
    <name type="scientific">Superficieibacter electus</name>
    <dbReference type="NCBI Taxonomy" id="2022662"/>
    <lineage>
        <taxon>Bacteria</taxon>
        <taxon>Pseudomonadati</taxon>
        <taxon>Pseudomonadota</taxon>
        <taxon>Gammaproteobacteria</taxon>
        <taxon>Enterobacterales</taxon>
        <taxon>Enterobacteriaceae</taxon>
        <taxon>Superficieibacter</taxon>
    </lineage>
</organism>
<evidence type="ECO:0000313" key="4">
    <source>
        <dbReference type="Proteomes" id="UP000247005"/>
    </source>
</evidence>
<dbReference type="Proteomes" id="UP000237073">
    <property type="component" value="Unassembled WGS sequence"/>
</dbReference>
<dbReference type="AlphaFoldDB" id="A0A2P5GRX9"/>
<sequence>MDENQTASGLALALFCPVALRLPGLQYGHRFARWRCAYQAYGTGIALPGGAALTRPTVRASLCPVALRLPGLQYGHRFARWRCAYQAYSTGIALPGGAALTRLRYWHRFVR</sequence>
<evidence type="ECO:0000313" key="3">
    <source>
        <dbReference type="Proteomes" id="UP000237073"/>
    </source>
</evidence>
<name>A0A2P5GRX9_9ENTR</name>
<comment type="caution">
    <text evidence="2">The sequence shown here is derived from an EMBL/GenBank/DDBJ whole genome shotgun (WGS) entry which is preliminary data.</text>
</comment>
<gene>
    <name evidence="2" type="ORF">CHU32_09390</name>
    <name evidence="1" type="ORF">CHU33_07845</name>
</gene>
<proteinExistence type="predicted"/>
<keyword evidence="3" id="KW-1185">Reference proteome</keyword>
<protein>
    <submittedName>
        <fullName evidence="2">Uncharacterized protein</fullName>
    </submittedName>
</protein>
<dbReference type="EMBL" id="PQGD01000006">
    <property type="protein sequence ID" value="POP49307.1"/>
    <property type="molecule type" value="Genomic_DNA"/>
</dbReference>
<dbReference type="EMBL" id="PQGE01000005">
    <property type="protein sequence ID" value="POP46000.1"/>
    <property type="molecule type" value="Genomic_DNA"/>
</dbReference>
<accession>A0A2P5GRX9</accession>
<reference evidence="3 4" key="1">
    <citation type="submission" date="2018-01" db="EMBL/GenBank/DDBJ databases">
        <title>Superficieibacter electus gen. nov., sp. nov., an extended-spectrum beta-lactamase possessing member of the Enterobacteriaceae family, isolated from intensive care unit surfaces.</title>
        <authorList>
            <person name="Potter R.F."/>
            <person name="D'Souza A.W."/>
        </authorList>
    </citation>
    <scope>NUCLEOTIDE SEQUENCE [LARGE SCALE GENOMIC DNA]</scope>
    <source>
        <strain evidence="2 4">BP-1</strain>
        <strain evidence="1 3">BP-2</strain>
    </source>
</reference>
<evidence type="ECO:0000313" key="2">
    <source>
        <dbReference type="EMBL" id="POP49307.1"/>
    </source>
</evidence>